<dbReference type="EMBL" id="LK932532">
    <property type="protein sequence ID" value="CDS89970.1"/>
    <property type="molecule type" value="Genomic_DNA"/>
</dbReference>
<keyword evidence="1 5" id="KW-0436">Ligase</keyword>
<dbReference type="GeneID" id="66356023"/>
<keyword evidence="3 5" id="KW-0067">ATP-binding</keyword>
<keyword evidence="5" id="KW-0238">DNA-binding</keyword>
<dbReference type="Proteomes" id="UP000411588">
    <property type="component" value="Unassembled WGS sequence"/>
</dbReference>
<evidence type="ECO:0000313" key="7">
    <source>
        <dbReference type="EMBL" id="CDS89970.1"/>
    </source>
</evidence>
<dbReference type="GO" id="GO:0003677">
    <property type="term" value="F:DNA binding"/>
    <property type="evidence" value="ECO:0007669"/>
    <property type="project" value="UniProtKB-UniRule"/>
</dbReference>
<dbReference type="InterPro" id="IPR045864">
    <property type="entry name" value="aa-tRNA-synth_II/BPL/LPL"/>
</dbReference>
<dbReference type="SUPFAM" id="SSF55681">
    <property type="entry name" value="Class II aaRS and biotin synthetases"/>
    <property type="match status" value="1"/>
</dbReference>
<feature type="DNA-binding region" description="H-T-H motif" evidence="5">
    <location>
        <begin position="19"/>
        <end position="38"/>
    </location>
</feature>
<sequence>MRDKIIEIILNNKSEFISGEELSKQLGVSRAAIWKHMKALKEEGYNIESVNKKGYRLAENPTDLLSPQNIYYKLDTEFIGKNIEHLDTIDSTNEHAKRIAINSVDGTVILSEHQDMGKGRLGRRWDSKPHEGIWMSIILKPDMEPFKAPFITLIAGASVTKALNNLGANTLIKWPNDVILNGKKICGILTELSAEIERTNYVVLGIGINVKIMDFEQEIADKATSLYKEGYMLSRVDIVRNVLTEFEKLYLDYTVNNSKEKTLKICRDYSAIIDKNIYVLKGDNRELVKCLDINEEGNLLVQRSDGSIKEIISGEVSIRGEKGYV</sequence>
<dbReference type="InterPro" id="IPR004143">
    <property type="entry name" value="BPL_LPL_catalytic"/>
</dbReference>
<evidence type="ECO:0000313" key="13">
    <source>
        <dbReference type="Proteomes" id="UP000411588"/>
    </source>
</evidence>
<dbReference type="Gene3D" id="1.10.10.10">
    <property type="entry name" value="Winged helix-like DNA-binding domain superfamily/Winged helix DNA-binding domain"/>
    <property type="match status" value="1"/>
</dbReference>
<dbReference type="KEGG" id="pdf:CD630DERM_35580"/>
<keyword evidence="2 5" id="KW-0547">Nucleotide-binding</keyword>
<evidence type="ECO:0000256" key="3">
    <source>
        <dbReference type="ARBA" id="ARBA00022840"/>
    </source>
</evidence>
<accession>A0A031WEF7</accession>
<evidence type="ECO:0000256" key="2">
    <source>
        <dbReference type="ARBA" id="ARBA00022741"/>
    </source>
</evidence>
<dbReference type="GO" id="GO:0006355">
    <property type="term" value="P:regulation of DNA-templated transcription"/>
    <property type="evidence" value="ECO:0007669"/>
    <property type="project" value="UniProtKB-UniRule"/>
</dbReference>
<comment type="catalytic activity">
    <reaction evidence="5">
        <text>biotin + L-lysyl-[protein] + ATP = N(6)-biotinyl-L-lysyl-[protein] + AMP + diphosphate + H(+)</text>
        <dbReference type="Rhea" id="RHEA:11756"/>
        <dbReference type="Rhea" id="RHEA-COMP:9752"/>
        <dbReference type="Rhea" id="RHEA-COMP:10505"/>
        <dbReference type="ChEBI" id="CHEBI:15378"/>
        <dbReference type="ChEBI" id="CHEBI:29969"/>
        <dbReference type="ChEBI" id="CHEBI:30616"/>
        <dbReference type="ChEBI" id="CHEBI:33019"/>
        <dbReference type="ChEBI" id="CHEBI:57586"/>
        <dbReference type="ChEBI" id="CHEBI:83144"/>
        <dbReference type="ChEBI" id="CHEBI:456215"/>
        <dbReference type="EC" id="6.3.4.15"/>
    </reaction>
</comment>
<organism evidence="8">
    <name type="scientific">Clostridioides difficile</name>
    <name type="common">Peptoclostridium difficile</name>
    <dbReference type="NCBI Taxonomy" id="1496"/>
    <lineage>
        <taxon>Bacteria</taxon>
        <taxon>Bacillati</taxon>
        <taxon>Bacillota</taxon>
        <taxon>Clostridia</taxon>
        <taxon>Peptostreptococcales</taxon>
        <taxon>Peptostreptococcaceae</taxon>
        <taxon>Clostridioides</taxon>
    </lineage>
</organism>
<keyword evidence="4 5" id="KW-0092">Biotin</keyword>
<dbReference type="Pfam" id="PF03099">
    <property type="entry name" value="BPL_LplA_LipB"/>
    <property type="match status" value="1"/>
</dbReference>
<feature type="binding site" evidence="5">
    <location>
        <begin position="91"/>
        <end position="93"/>
    </location>
    <ligand>
        <name>biotin</name>
        <dbReference type="ChEBI" id="CHEBI:57586"/>
    </ligand>
</feature>
<reference evidence="9" key="3">
    <citation type="journal article" date="2018" name="Genome Biol.">
        <title>SKESA: strategic k-mer extension for scrupulous assemblies.</title>
        <authorList>
            <person name="Souvorov A."/>
            <person name="Agarwala R."/>
            <person name="Lipman D.J."/>
        </authorList>
    </citation>
    <scope>NUCLEOTIDE SEQUENCE</scope>
    <source>
        <strain evidence="9">HN1000</strain>
    </source>
</reference>
<name>A0A031WEF7_CLODI</name>
<dbReference type="GO" id="GO:0009249">
    <property type="term" value="P:protein lipoylation"/>
    <property type="evidence" value="ECO:0007669"/>
    <property type="project" value="UniProtKB-ARBA"/>
</dbReference>
<dbReference type="EMBL" id="DAEPXK010000004">
    <property type="protein sequence ID" value="HBH1540997.1"/>
    <property type="molecule type" value="Genomic_DNA"/>
</dbReference>
<dbReference type="InterPro" id="IPR011991">
    <property type="entry name" value="ArsR-like_HTH"/>
</dbReference>
<evidence type="ECO:0000313" key="12">
    <source>
        <dbReference type="Proteomes" id="UP000189137"/>
    </source>
</evidence>
<protein>
    <recommendedName>
        <fullName evidence="5">Bifunctional ligase/repressor BirA</fullName>
    </recommendedName>
    <alternativeName>
        <fullName evidence="5">Biotin--[acetyl-CoA-carboxylase] ligase</fullName>
        <ecNumber evidence="5">6.3.4.15</ecNumber>
    </alternativeName>
    <alternativeName>
        <fullName evidence="5">Biotin--protein ligase</fullName>
    </alternativeName>
    <alternativeName>
        <fullName evidence="5">Biotin-[acetyl-CoA carboxylase] synthetase</fullName>
    </alternativeName>
</protein>
<evidence type="ECO:0000313" key="10">
    <source>
        <dbReference type="EMBL" id="SJS70962.1"/>
    </source>
</evidence>
<dbReference type="CDD" id="cd16442">
    <property type="entry name" value="BPL"/>
    <property type="match status" value="1"/>
</dbReference>
<dbReference type="EMBL" id="LK932417">
    <property type="protein sequence ID" value="CDS90192.1"/>
    <property type="molecule type" value="Genomic_DNA"/>
</dbReference>
<dbReference type="Pfam" id="PF08279">
    <property type="entry name" value="HTH_11"/>
    <property type="match status" value="1"/>
</dbReference>
<dbReference type="InterPro" id="IPR008988">
    <property type="entry name" value="Transcriptional_repressor_C"/>
</dbReference>
<dbReference type="InterPro" id="IPR036390">
    <property type="entry name" value="WH_DNA-bd_sf"/>
</dbReference>
<dbReference type="Gene3D" id="2.30.30.100">
    <property type="match status" value="1"/>
</dbReference>
<dbReference type="Pfam" id="PF02237">
    <property type="entry name" value="BPL_C"/>
    <property type="match status" value="1"/>
</dbReference>
<dbReference type="CDD" id="cd00090">
    <property type="entry name" value="HTH_ARSR"/>
    <property type="match status" value="1"/>
</dbReference>
<proteinExistence type="inferred from homology"/>
<dbReference type="GO" id="GO:0005524">
    <property type="term" value="F:ATP binding"/>
    <property type="evidence" value="ECO:0007669"/>
    <property type="project" value="UniProtKB-UniRule"/>
</dbReference>
<dbReference type="PATRIC" id="fig|1496.1373.peg.3202"/>
<keyword evidence="5" id="KW-0678">Repressor</keyword>
<gene>
    <name evidence="5 8" type="primary">birA</name>
    <name evidence="7" type="ORF">BN1096_770008</name>
    <name evidence="8" type="ORF">BN1097_770008</name>
    <name evidence="9" type="ORF">KRM00_000450</name>
    <name evidence="11" type="ORF">SAMEA1402399_02789</name>
    <name evidence="10" type="ORF">SAMEA3375112_02732</name>
</gene>
<evidence type="ECO:0000259" key="6">
    <source>
        <dbReference type="PROSITE" id="PS51733"/>
    </source>
</evidence>
<dbReference type="InterPro" id="IPR003142">
    <property type="entry name" value="BPL_C"/>
</dbReference>
<dbReference type="InterPro" id="IPR004408">
    <property type="entry name" value="Biotin_CoA_COase_ligase"/>
</dbReference>
<dbReference type="EMBL" id="FUPS01000009">
    <property type="protein sequence ID" value="SJS70962.1"/>
    <property type="molecule type" value="Genomic_DNA"/>
</dbReference>
<evidence type="ECO:0000256" key="4">
    <source>
        <dbReference type="ARBA" id="ARBA00023267"/>
    </source>
</evidence>
<reference evidence="10 12" key="2">
    <citation type="submission" date="2017-02" db="EMBL/GenBank/DDBJ databases">
        <authorList>
            <consortium name="Pathogen Informatics"/>
        </authorList>
    </citation>
    <scope>NUCLEOTIDE SEQUENCE [LARGE SCALE GENOMIC DNA]</scope>
    <source>
        <strain evidence="11">Clo34</strain>
        <strain evidence="13">clo34</strain>
        <strain evidence="10 12">VRECD0157</strain>
    </source>
</reference>
<dbReference type="InterPro" id="IPR036388">
    <property type="entry name" value="WH-like_DNA-bd_sf"/>
</dbReference>
<evidence type="ECO:0000313" key="8">
    <source>
        <dbReference type="EMBL" id="CDS90192.1"/>
    </source>
</evidence>
<dbReference type="PROSITE" id="PS51733">
    <property type="entry name" value="BPL_LPL_CATALYTIC"/>
    <property type="match status" value="1"/>
</dbReference>
<comment type="caution">
    <text evidence="5">Lacks conserved residue(s) required for the propagation of feature annotation.</text>
</comment>
<reference evidence="8" key="1">
    <citation type="submission" date="2014-07" db="EMBL/GenBank/DDBJ databases">
        <authorList>
            <person name="Monot Marc"/>
        </authorList>
    </citation>
    <scope>NUCLEOTIDE SEQUENCE</scope>
    <source>
        <strain evidence="8">7032994</strain>
    </source>
</reference>
<dbReference type="Proteomes" id="UP000189137">
    <property type="component" value="Unassembled WGS sequence"/>
</dbReference>
<dbReference type="EMBL" id="CAADAN010000011">
    <property type="protein sequence ID" value="VFD33838.1"/>
    <property type="molecule type" value="Genomic_DNA"/>
</dbReference>
<comment type="similarity">
    <text evidence="5">Belongs to the biotin--protein ligase family.</text>
</comment>
<dbReference type="RefSeq" id="WP_009903819.1">
    <property type="nucleotide sequence ID" value="NZ_AP031492.1"/>
</dbReference>
<dbReference type="GO" id="GO:0004077">
    <property type="term" value="F:biotin--[biotin carboxyl-carrier protein] ligase activity"/>
    <property type="evidence" value="ECO:0007669"/>
    <property type="project" value="UniProtKB-UniRule"/>
</dbReference>
<reference evidence="9" key="4">
    <citation type="submission" date="2021-06" db="EMBL/GenBank/DDBJ databases">
        <authorList>
            <consortium name="NCBI Pathogen Detection Project"/>
        </authorList>
    </citation>
    <scope>NUCLEOTIDE SEQUENCE</scope>
    <source>
        <strain evidence="9">HN1000</strain>
    </source>
</reference>
<comment type="function">
    <text evidence="5">Acts both as a biotin--[acetyl-CoA-carboxylase] ligase and a repressor.</text>
</comment>
<keyword evidence="5" id="KW-0804">Transcription</keyword>
<evidence type="ECO:0000313" key="11">
    <source>
        <dbReference type="EMBL" id="VFD33838.1"/>
    </source>
</evidence>
<dbReference type="AlphaFoldDB" id="A0A031WEF7"/>
<dbReference type="GO" id="GO:0016740">
    <property type="term" value="F:transferase activity"/>
    <property type="evidence" value="ECO:0007669"/>
    <property type="project" value="UniProtKB-ARBA"/>
</dbReference>
<dbReference type="Proteomes" id="UP000878956">
    <property type="component" value="Unassembled WGS sequence"/>
</dbReference>
<evidence type="ECO:0000313" key="9">
    <source>
        <dbReference type="EMBL" id="HBH1540997.1"/>
    </source>
</evidence>
<dbReference type="EC" id="6.3.4.15" evidence="5"/>
<dbReference type="PANTHER" id="PTHR12835">
    <property type="entry name" value="BIOTIN PROTEIN LIGASE"/>
    <property type="match status" value="1"/>
</dbReference>
<dbReference type="HAMAP" id="MF_00978">
    <property type="entry name" value="Bifunct_BirA"/>
    <property type="match status" value="1"/>
</dbReference>
<dbReference type="GO" id="GO:0005737">
    <property type="term" value="C:cytoplasm"/>
    <property type="evidence" value="ECO:0007669"/>
    <property type="project" value="TreeGrafter"/>
</dbReference>
<feature type="domain" description="BPL/LPL catalytic" evidence="6">
    <location>
        <begin position="84"/>
        <end position="254"/>
    </location>
</feature>
<evidence type="ECO:0000256" key="5">
    <source>
        <dbReference type="HAMAP-Rule" id="MF_00978"/>
    </source>
</evidence>
<dbReference type="NCBIfam" id="TIGR00121">
    <property type="entry name" value="birA_ligase"/>
    <property type="match status" value="1"/>
</dbReference>
<dbReference type="InterPro" id="IPR013196">
    <property type="entry name" value="HTH_11"/>
</dbReference>
<evidence type="ECO:0000256" key="1">
    <source>
        <dbReference type="ARBA" id="ARBA00022598"/>
    </source>
</evidence>
<dbReference type="InterPro" id="IPR030855">
    <property type="entry name" value="Bifunct_BirA"/>
</dbReference>
<dbReference type="SUPFAM" id="SSF50037">
    <property type="entry name" value="C-terminal domain of transcriptional repressors"/>
    <property type="match status" value="1"/>
</dbReference>
<feature type="binding site" evidence="5">
    <location>
        <position position="114"/>
    </location>
    <ligand>
        <name>biotin</name>
        <dbReference type="ChEBI" id="CHEBI:57586"/>
    </ligand>
</feature>
<keyword evidence="5" id="KW-0805">Transcription regulation</keyword>
<dbReference type="Gene3D" id="3.30.930.10">
    <property type="entry name" value="Bira Bifunctional Protein, Domain 2"/>
    <property type="match status" value="1"/>
</dbReference>
<dbReference type="SUPFAM" id="SSF46785">
    <property type="entry name" value="Winged helix' DNA-binding domain"/>
    <property type="match status" value="1"/>
</dbReference>
<dbReference type="PANTHER" id="PTHR12835:SF5">
    <property type="entry name" value="BIOTIN--PROTEIN LIGASE"/>
    <property type="match status" value="1"/>
</dbReference>
<feature type="binding site" evidence="5">
    <location>
        <position position="184"/>
    </location>
    <ligand>
        <name>biotin</name>
        <dbReference type="ChEBI" id="CHEBI:57586"/>
    </ligand>
</feature>